<reference evidence="1" key="1">
    <citation type="journal article" date="2020" name="Stud. Mycol.">
        <title>101 Dothideomycetes genomes: a test case for predicting lifestyles and emergence of pathogens.</title>
        <authorList>
            <person name="Haridas S."/>
            <person name="Albert R."/>
            <person name="Binder M."/>
            <person name="Bloem J."/>
            <person name="Labutti K."/>
            <person name="Salamov A."/>
            <person name="Andreopoulos B."/>
            <person name="Baker S."/>
            <person name="Barry K."/>
            <person name="Bills G."/>
            <person name="Bluhm B."/>
            <person name="Cannon C."/>
            <person name="Castanera R."/>
            <person name="Culley D."/>
            <person name="Daum C."/>
            <person name="Ezra D."/>
            <person name="Gonzalez J."/>
            <person name="Henrissat B."/>
            <person name="Kuo A."/>
            <person name="Liang C."/>
            <person name="Lipzen A."/>
            <person name="Lutzoni F."/>
            <person name="Magnuson J."/>
            <person name="Mondo S."/>
            <person name="Nolan M."/>
            <person name="Ohm R."/>
            <person name="Pangilinan J."/>
            <person name="Park H.-J."/>
            <person name="Ramirez L."/>
            <person name="Alfaro M."/>
            <person name="Sun H."/>
            <person name="Tritt A."/>
            <person name="Yoshinaga Y."/>
            <person name="Zwiers L.-H."/>
            <person name="Turgeon B."/>
            <person name="Goodwin S."/>
            <person name="Spatafora J."/>
            <person name="Crous P."/>
            <person name="Grigoriev I."/>
        </authorList>
    </citation>
    <scope>NUCLEOTIDE SEQUENCE</scope>
    <source>
        <strain evidence="1">CBS 122368</strain>
    </source>
</reference>
<dbReference type="OrthoDB" id="4507347at2759"/>
<gene>
    <name evidence="1" type="ORF">BU26DRAFT_577960</name>
</gene>
<proteinExistence type="predicted"/>
<dbReference type="AlphaFoldDB" id="A0A6A6I7Z7"/>
<evidence type="ECO:0000313" key="2">
    <source>
        <dbReference type="Proteomes" id="UP000800094"/>
    </source>
</evidence>
<dbReference type="Proteomes" id="UP000800094">
    <property type="component" value="Unassembled WGS sequence"/>
</dbReference>
<keyword evidence="2" id="KW-1185">Reference proteome</keyword>
<evidence type="ECO:0000313" key="1">
    <source>
        <dbReference type="EMBL" id="KAF2246339.1"/>
    </source>
</evidence>
<name>A0A6A6I7Z7_9PLEO</name>
<dbReference type="EMBL" id="ML987199">
    <property type="protein sequence ID" value="KAF2246339.1"/>
    <property type="molecule type" value="Genomic_DNA"/>
</dbReference>
<dbReference type="GeneID" id="54587744"/>
<accession>A0A6A6I7Z7</accession>
<dbReference type="RefSeq" id="XP_033681343.1">
    <property type="nucleotide sequence ID" value="XM_033834414.1"/>
</dbReference>
<sequence>MTQAFEMVDSALAHLSQQPWDKPTTDYVRNLFTKDGRDPTKTNMEKVKHVLKQIGKTYRQELTGNVEIIDVLVYVIFCDDSRFEKLDVTEGLRRKHLYLDKVSGQIVSYNKHQCHGGIAGFVALAVAMNPTQSFRPINRKTGKEWYFEKELPSQIQLCPWFVDWVKNHDYRVQADVARRAKIGRRVIELTENNFGLRQIDALSLLDKVLLHETTHERAAWHQRELKDDDTACGLRDV</sequence>
<protein>
    <submittedName>
        <fullName evidence="1">Uncharacterized protein</fullName>
    </submittedName>
</protein>
<organism evidence="1 2">
    <name type="scientific">Trematosphaeria pertusa</name>
    <dbReference type="NCBI Taxonomy" id="390896"/>
    <lineage>
        <taxon>Eukaryota</taxon>
        <taxon>Fungi</taxon>
        <taxon>Dikarya</taxon>
        <taxon>Ascomycota</taxon>
        <taxon>Pezizomycotina</taxon>
        <taxon>Dothideomycetes</taxon>
        <taxon>Pleosporomycetidae</taxon>
        <taxon>Pleosporales</taxon>
        <taxon>Massarineae</taxon>
        <taxon>Trematosphaeriaceae</taxon>
        <taxon>Trematosphaeria</taxon>
    </lineage>
</organism>